<accession>A0A927C800</accession>
<evidence type="ECO:0000313" key="2">
    <source>
        <dbReference type="Proteomes" id="UP000639396"/>
    </source>
</evidence>
<protein>
    <submittedName>
        <fullName evidence="1">Uncharacterized protein</fullName>
    </submittedName>
</protein>
<sequence length="356" mass="41389">MSCTVMFPHDGDILNVYDGQIREERLVINVSISAPDGRQLLVNGAEARREGEYYYGEAALDGYANTITVTDRETGYTDSRVVYWLKNAVNKYRIAVDDNIWFLKDIVDNRHQYRSIFDNPYLGMFKDIHDKYGTKVQFNLYYQTEGFNLTQMPDTYKEEWKANAHWLRLTFHALQNDPPRPYEHAEPEEVLRDCKLVTGEIVRFAGEEVLEPATTIHYGAATREGCRALRQFGFRGLAGYFRFADGRPIVSYYLNDEQTAHLNGRDFWKDHSEDLIFIKIDAVLDGLKKNDIIRELDRVKANPGEAGFIELLIHEQYYYPHYTAYQPDYWEKLETAARWATENGYSPAFLSECIGE</sequence>
<comment type="caution">
    <text evidence="1">The sequence shown here is derived from an EMBL/GenBank/DDBJ whole genome shotgun (WGS) entry which is preliminary data.</text>
</comment>
<name>A0A927C800_9BACL</name>
<gene>
    <name evidence="1" type="ORF">IDH45_13910</name>
</gene>
<organism evidence="1 2">
    <name type="scientific">Paenibacillus oceani</name>
    <dbReference type="NCBI Taxonomy" id="2772510"/>
    <lineage>
        <taxon>Bacteria</taxon>
        <taxon>Bacillati</taxon>
        <taxon>Bacillota</taxon>
        <taxon>Bacilli</taxon>
        <taxon>Bacillales</taxon>
        <taxon>Paenibacillaceae</taxon>
        <taxon>Paenibacillus</taxon>
    </lineage>
</organism>
<keyword evidence="2" id="KW-1185">Reference proteome</keyword>
<dbReference type="RefSeq" id="WP_190928562.1">
    <property type="nucleotide sequence ID" value="NZ_JACXJA010000016.1"/>
</dbReference>
<dbReference type="EMBL" id="JACXJA010000016">
    <property type="protein sequence ID" value="MBD2863084.1"/>
    <property type="molecule type" value="Genomic_DNA"/>
</dbReference>
<evidence type="ECO:0000313" key="1">
    <source>
        <dbReference type="EMBL" id="MBD2863084.1"/>
    </source>
</evidence>
<dbReference type="AlphaFoldDB" id="A0A927C800"/>
<reference evidence="1" key="1">
    <citation type="submission" date="2020-09" db="EMBL/GenBank/DDBJ databases">
        <title>A novel bacterium of genus Paenibacillus, isolated from South China Sea.</title>
        <authorList>
            <person name="Huang H."/>
            <person name="Mo K."/>
            <person name="Hu Y."/>
        </authorList>
    </citation>
    <scope>NUCLEOTIDE SEQUENCE</scope>
    <source>
        <strain evidence="1">IB182363</strain>
    </source>
</reference>
<dbReference type="Proteomes" id="UP000639396">
    <property type="component" value="Unassembled WGS sequence"/>
</dbReference>
<proteinExistence type="predicted"/>